<gene>
    <name evidence="1" type="ORF">METZ01_LOCUS503410</name>
</gene>
<dbReference type="EMBL" id="UINC01221983">
    <property type="protein sequence ID" value="SVE50556.1"/>
    <property type="molecule type" value="Genomic_DNA"/>
</dbReference>
<evidence type="ECO:0008006" key="2">
    <source>
        <dbReference type="Google" id="ProtNLM"/>
    </source>
</evidence>
<feature type="non-terminal residue" evidence="1">
    <location>
        <position position="172"/>
    </location>
</feature>
<dbReference type="InterPro" id="IPR014825">
    <property type="entry name" value="DNA_alkylation"/>
</dbReference>
<dbReference type="Gene3D" id="1.25.10.90">
    <property type="match status" value="1"/>
</dbReference>
<reference evidence="1" key="1">
    <citation type="submission" date="2018-05" db="EMBL/GenBank/DDBJ databases">
        <authorList>
            <person name="Lanie J.A."/>
            <person name="Ng W.-L."/>
            <person name="Kazmierczak K.M."/>
            <person name="Andrzejewski T.M."/>
            <person name="Davidsen T.M."/>
            <person name="Wayne K.J."/>
            <person name="Tettelin H."/>
            <person name="Glass J.I."/>
            <person name="Rusch D."/>
            <person name="Podicherti R."/>
            <person name="Tsui H.-C.T."/>
            <person name="Winkler M.E."/>
        </authorList>
    </citation>
    <scope>NUCLEOTIDE SEQUENCE</scope>
</reference>
<sequence>MTKKEILKELDKYGDEQTKKTLIKHGAKEPFFGVKVQDLKKILKKVKKNHNLSLELYATGNSDAMYLACLMADENQITEEQLEDWVDKAYWYYLSEYAVPWITAETEYGFELGLRWIKSDEERIASAGWATLAYYAGVNQDKILDTEAYRNLLDTVEKKIHNTQNRVRFTMN</sequence>
<name>A0A383E166_9ZZZZ</name>
<evidence type="ECO:0000313" key="1">
    <source>
        <dbReference type="EMBL" id="SVE50556.1"/>
    </source>
</evidence>
<dbReference type="SUPFAM" id="SSF48371">
    <property type="entry name" value="ARM repeat"/>
    <property type="match status" value="1"/>
</dbReference>
<proteinExistence type="predicted"/>
<organism evidence="1">
    <name type="scientific">marine metagenome</name>
    <dbReference type="NCBI Taxonomy" id="408172"/>
    <lineage>
        <taxon>unclassified sequences</taxon>
        <taxon>metagenomes</taxon>
        <taxon>ecological metagenomes</taxon>
    </lineage>
</organism>
<dbReference type="Pfam" id="PF08713">
    <property type="entry name" value="DNA_alkylation"/>
    <property type="match status" value="1"/>
</dbReference>
<dbReference type="PANTHER" id="PTHR41291:SF1">
    <property type="entry name" value="DNA ALKYLATION REPAIR PROTEIN"/>
    <property type="match status" value="1"/>
</dbReference>
<dbReference type="PANTHER" id="PTHR41291">
    <property type="entry name" value="DNA ALKYLATION REPAIR PROTEIN"/>
    <property type="match status" value="1"/>
</dbReference>
<dbReference type="AlphaFoldDB" id="A0A383E166"/>
<dbReference type="InterPro" id="IPR016024">
    <property type="entry name" value="ARM-type_fold"/>
</dbReference>
<accession>A0A383E166</accession>
<protein>
    <recommendedName>
        <fullName evidence="2">DNA alkylation repair protein</fullName>
    </recommendedName>
</protein>